<evidence type="ECO:0000256" key="2">
    <source>
        <dbReference type="ARBA" id="ARBA00022801"/>
    </source>
</evidence>
<dbReference type="InterPro" id="IPR000801">
    <property type="entry name" value="Esterase-like"/>
</dbReference>
<dbReference type="PANTHER" id="PTHR40841">
    <property type="entry name" value="SIDEROPHORE TRIACETYLFUSARININE C ESTERASE"/>
    <property type="match status" value="1"/>
</dbReference>
<sequence>MVSMMNTLEQGSLPNTCQYIAKSNRGDYLVQISWPLSWSVDRIPATDDTPVSYVYLVDGNAYFFTAADIARRLDFTNNAKTIVVGVGYPPPYPYVYDLQRRGPDLTPPSVDGQYQPLLNSKGEAIPGLTWGEADQFLDIIQTDVMSFVEEKLFAHVSSSDVSIRKALFGHSYGGLFSLNSLYTKPALFDTIIAASPTVWWNDFSIVNYQEKQFRGRPPVAEGGQKPSLILTWGSSETEFPAKENSRDALHKGNCDPEEEEMEDSMAGLISRLEACGHLHTILTWKFPGEDHGSAAVTGLQRSLFQFLLG</sequence>
<dbReference type="OrthoDB" id="446683at2759"/>
<dbReference type="GO" id="GO:0016788">
    <property type="term" value="F:hydrolase activity, acting on ester bonds"/>
    <property type="evidence" value="ECO:0007669"/>
    <property type="project" value="TreeGrafter"/>
</dbReference>
<dbReference type="KEGG" id="pchm:VFPPC_14275"/>
<dbReference type="AlphaFoldDB" id="A0A179FK65"/>
<dbReference type="SUPFAM" id="SSF53474">
    <property type="entry name" value="alpha/beta-Hydrolases"/>
    <property type="match status" value="1"/>
</dbReference>
<name>A0A179FK65_METCM</name>
<dbReference type="Pfam" id="PF00756">
    <property type="entry name" value="Esterase"/>
    <property type="match status" value="1"/>
</dbReference>
<evidence type="ECO:0000313" key="4">
    <source>
        <dbReference type="Proteomes" id="UP000078397"/>
    </source>
</evidence>
<dbReference type="GeneID" id="28856038"/>
<keyword evidence="4" id="KW-1185">Reference proteome</keyword>
<organism evidence="3 4">
    <name type="scientific">Pochonia chlamydosporia 170</name>
    <dbReference type="NCBI Taxonomy" id="1380566"/>
    <lineage>
        <taxon>Eukaryota</taxon>
        <taxon>Fungi</taxon>
        <taxon>Dikarya</taxon>
        <taxon>Ascomycota</taxon>
        <taxon>Pezizomycotina</taxon>
        <taxon>Sordariomycetes</taxon>
        <taxon>Hypocreomycetidae</taxon>
        <taxon>Hypocreales</taxon>
        <taxon>Clavicipitaceae</taxon>
        <taxon>Pochonia</taxon>
    </lineage>
</organism>
<dbReference type="Gene3D" id="3.40.50.1820">
    <property type="entry name" value="alpha/beta hydrolase"/>
    <property type="match status" value="1"/>
</dbReference>
<gene>
    <name evidence="3" type="ORF">VFPPC_14275</name>
</gene>
<keyword evidence="2" id="KW-0378">Hydrolase</keyword>
<dbReference type="InterPro" id="IPR029058">
    <property type="entry name" value="AB_hydrolase_fold"/>
</dbReference>
<comment type="similarity">
    <text evidence="1">Belongs to the esterase D family.</text>
</comment>
<evidence type="ECO:0000256" key="1">
    <source>
        <dbReference type="ARBA" id="ARBA00005622"/>
    </source>
</evidence>
<reference evidence="3 4" key="1">
    <citation type="journal article" date="2016" name="PLoS Pathog.">
        <title>Biosynthesis of antibiotic leucinostatins in bio-control fungus Purpureocillium lilacinum and their inhibition on phytophthora revealed by genome mining.</title>
        <authorList>
            <person name="Wang G."/>
            <person name="Liu Z."/>
            <person name="Lin R."/>
            <person name="Li E."/>
            <person name="Mao Z."/>
            <person name="Ling J."/>
            <person name="Yang Y."/>
            <person name="Yin W.B."/>
            <person name="Xie B."/>
        </authorList>
    </citation>
    <scope>NUCLEOTIDE SEQUENCE [LARGE SCALE GENOMIC DNA]</scope>
    <source>
        <strain evidence="3">170</strain>
    </source>
</reference>
<dbReference type="InterPro" id="IPR052558">
    <property type="entry name" value="Siderophore_Hydrolase_D"/>
</dbReference>
<dbReference type="PANTHER" id="PTHR40841:SF2">
    <property type="entry name" value="SIDEROPHORE-DEGRADING ESTERASE (EUROFUNG)"/>
    <property type="match status" value="1"/>
</dbReference>
<proteinExistence type="inferred from homology"/>
<comment type="caution">
    <text evidence="3">The sequence shown here is derived from an EMBL/GenBank/DDBJ whole genome shotgun (WGS) entry which is preliminary data.</text>
</comment>
<protein>
    <submittedName>
        <fullName evidence="3">Siderophore esterase IroE</fullName>
    </submittedName>
</protein>
<dbReference type="EMBL" id="LSBJ02000004">
    <property type="protein sequence ID" value="OAQ66005.1"/>
    <property type="molecule type" value="Genomic_DNA"/>
</dbReference>
<dbReference type="Proteomes" id="UP000078397">
    <property type="component" value="Unassembled WGS sequence"/>
</dbReference>
<accession>A0A179FK65</accession>
<dbReference type="RefSeq" id="XP_018143092.1">
    <property type="nucleotide sequence ID" value="XM_018292044.1"/>
</dbReference>
<evidence type="ECO:0000313" key="3">
    <source>
        <dbReference type="EMBL" id="OAQ66005.1"/>
    </source>
</evidence>